<dbReference type="InterPro" id="IPR026017">
    <property type="entry name" value="Lumazine-bd_dom"/>
</dbReference>
<dbReference type="FunFam" id="2.40.30.20:FF:000006">
    <property type="entry name" value="Riboflavin synthase, alpha subunit"/>
    <property type="match status" value="1"/>
</dbReference>
<dbReference type="NCBIfam" id="NF006767">
    <property type="entry name" value="PRK09289.1"/>
    <property type="match status" value="1"/>
</dbReference>
<organism evidence="4 5">
    <name type="scientific">Ceraceosorus guamensis</name>
    <dbReference type="NCBI Taxonomy" id="1522189"/>
    <lineage>
        <taxon>Eukaryota</taxon>
        <taxon>Fungi</taxon>
        <taxon>Dikarya</taxon>
        <taxon>Basidiomycota</taxon>
        <taxon>Ustilaginomycotina</taxon>
        <taxon>Exobasidiomycetes</taxon>
        <taxon>Ceraceosorales</taxon>
        <taxon>Ceraceosoraceae</taxon>
        <taxon>Ceraceosorus</taxon>
    </lineage>
</organism>
<dbReference type="Pfam" id="PF00677">
    <property type="entry name" value="Lum_binding"/>
    <property type="match status" value="2"/>
</dbReference>
<name>A0A316VRA5_9BASI</name>
<dbReference type="SUPFAM" id="SSF63380">
    <property type="entry name" value="Riboflavin synthase domain-like"/>
    <property type="match status" value="2"/>
</dbReference>
<dbReference type="RefSeq" id="XP_025367286.1">
    <property type="nucleotide sequence ID" value="XM_025512570.1"/>
</dbReference>
<keyword evidence="5" id="KW-1185">Reference proteome</keyword>
<dbReference type="CDD" id="cd00402">
    <property type="entry name" value="Riboflavin_synthase_like"/>
    <property type="match status" value="1"/>
</dbReference>
<dbReference type="PROSITE" id="PS51177">
    <property type="entry name" value="LUMAZINE_BIND"/>
    <property type="match status" value="2"/>
</dbReference>
<accession>A0A316VRA5</accession>
<dbReference type="EMBL" id="KZ819429">
    <property type="protein sequence ID" value="PWN40126.1"/>
    <property type="molecule type" value="Genomic_DNA"/>
</dbReference>
<dbReference type="InterPro" id="IPR023366">
    <property type="entry name" value="ATP_synth_asu-like_sf"/>
</dbReference>
<dbReference type="GO" id="GO:0004746">
    <property type="term" value="F:riboflavin synthase activity"/>
    <property type="evidence" value="ECO:0007669"/>
    <property type="project" value="TreeGrafter"/>
</dbReference>
<keyword evidence="1" id="KW-0677">Repeat</keyword>
<dbReference type="PANTHER" id="PTHR21098">
    <property type="entry name" value="RIBOFLAVIN SYNTHASE ALPHA CHAIN"/>
    <property type="match status" value="1"/>
</dbReference>
<dbReference type="InterPro" id="IPR017938">
    <property type="entry name" value="Riboflavin_synthase-like_b-brl"/>
</dbReference>
<dbReference type="OrthoDB" id="10258924at2759"/>
<feature type="domain" description="Lumazine-binding" evidence="3">
    <location>
        <begin position="1"/>
        <end position="119"/>
    </location>
</feature>
<dbReference type="PANTHER" id="PTHR21098:SF0">
    <property type="entry name" value="RIBOFLAVIN SYNTHASE"/>
    <property type="match status" value="1"/>
</dbReference>
<dbReference type="FunCoup" id="A0A316VRA5">
    <property type="interactions" value="100"/>
</dbReference>
<dbReference type="Gene3D" id="2.40.30.20">
    <property type="match status" value="2"/>
</dbReference>
<feature type="domain" description="Lumazine-binding" evidence="3">
    <location>
        <begin position="120"/>
        <end position="253"/>
    </location>
</feature>
<dbReference type="Proteomes" id="UP000245783">
    <property type="component" value="Unassembled WGS sequence"/>
</dbReference>
<evidence type="ECO:0000256" key="2">
    <source>
        <dbReference type="PROSITE-ProRule" id="PRU00524"/>
    </source>
</evidence>
<dbReference type="InParanoid" id="A0A316VRA5"/>
<gene>
    <name evidence="4" type="ORF">IE81DRAFT_317066</name>
</gene>
<dbReference type="STRING" id="1522189.A0A316VRA5"/>
<protein>
    <submittedName>
        <fullName evidence="4">Lumazine-binding protein</fullName>
    </submittedName>
</protein>
<dbReference type="GO" id="GO:0009231">
    <property type="term" value="P:riboflavin biosynthetic process"/>
    <property type="evidence" value="ECO:0007669"/>
    <property type="project" value="TreeGrafter"/>
</dbReference>
<evidence type="ECO:0000259" key="3">
    <source>
        <dbReference type="PROSITE" id="PS51177"/>
    </source>
</evidence>
<proteinExistence type="predicted"/>
<dbReference type="InterPro" id="IPR001783">
    <property type="entry name" value="Lumazine-bd"/>
</dbReference>
<feature type="repeat" description="Lumazine-binding" evidence="2">
    <location>
        <begin position="1"/>
        <end position="119"/>
    </location>
</feature>
<reference evidence="4 5" key="1">
    <citation type="journal article" date="2018" name="Mol. Biol. Evol.">
        <title>Broad Genomic Sampling Reveals a Smut Pathogenic Ancestry of the Fungal Clade Ustilaginomycotina.</title>
        <authorList>
            <person name="Kijpornyongpan T."/>
            <person name="Mondo S.J."/>
            <person name="Barry K."/>
            <person name="Sandor L."/>
            <person name="Lee J."/>
            <person name="Lipzen A."/>
            <person name="Pangilinan J."/>
            <person name="LaButti K."/>
            <person name="Hainaut M."/>
            <person name="Henrissat B."/>
            <person name="Grigoriev I.V."/>
            <person name="Spatafora J.W."/>
            <person name="Aime M.C."/>
        </authorList>
    </citation>
    <scope>NUCLEOTIDE SEQUENCE [LARGE SCALE GENOMIC DNA]</scope>
    <source>
        <strain evidence="4 5">MCA 4658</strain>
    </source>
</reference>
<evidence type="ECO:0000313" key="4">
    <source>
        <dbReference type="EMBL" id="PWN40126.1"/>
    </source>
</evidence>
<feature type="repeat" description="Lumazine-binding" evidence="2">
    <location>
        <begin position="120"/>
        <end position="253"/>
    </location>
</feature>
<evidence type="ECO:0000313" key="5">
    <source>
        <dbReference type="Proteomes" id="UP000245783"/>
    </source>
</evidence>
<dbReference type="GeneID" id="37034440"/>
<sequence length="323" mass="33104">MFTGIVELLATIVVVKEKDDGQGGGGGYSLIIGGCADILDDCHIGDSIAVNGTCLTVTAFDAEKASPEAQDGAGAHQKGWFKIGVAPETLKKTNLGSLKVGDRVNCERAMGAKTRFGGHFVQGHVDTTAMLVKVTPTGNALTLVLRLNNSPELLPLPSSLSPYLIPKGYITLDGASLTLIDVSPAEGGPLNSTAGQPESEGGARPVGDVKEHVEFSVMLIAHTQDAIGLSKKKPGETVNVELDMVGKYVYRAVVGAAGSVGASTSDLAPTSEGGKAFGTSGVDAGAAALSQTQTAGRTASDALAAFIERTVRRVLSEQSSPSR</sequence>
<dbReference type="AlphaFoldDB" id="A0A316VRA5"/>
<evidence type="ECO:0000256" key="1">
    <source>
        <dbReference type="ARBA" id="ARBA00022737"/>
    </source>
</evidence>